<evidence type="ECO:0000313" key="2">
    <source>
        <dbReference type="Proteomes" id="UP000824782"/>
    </source>
</evidence>
<name>A0AAV6YMF1_ENGPU</name>
<organism evidence="1 2">
    <name type="scientific">Engystomops pustulosus</name>
    <name type="common">Tungara frog</name>
    <name type="synonym">Physalaemus pustulosus</name>
    <dbReference type="NCBI Taxonomy" id="76066"/>
    <lineage>
        <taxon>Eukaryota</taxon>
        <taxon>Metazoa</taxon>
        <taxon>Chordata</taxon>
        <taxon>Craniata</taxon>
        <taxon>Vertebrata</taxon>
        <taxon>Euteleostomi</taxon>
        <taxon>Amphibia</taxon>
        <taxon>Batrachia</taxon>
        <taxon>Anura</taxon>
        <taxon>Neobatrachia</taxon>
        <taxon>Hyloidea</taxon>
        <taxon>Leptodactylidae</taxon>
        <taxon>Leiuperinae</taxon>
        <taxon>Engystomops</taxon>
    </lineage>
</organism>
<dbReference type="AlphaFoldDB" id="A0AAV6YMF1"/>
<evidence type="ECO:0000313" key="1">
    <source>
        <dbReference type="EMBL" id="KAG8535176.1"/>
    </source>
</evidence>
<accession>A0AAV6YMF1</accession>
<gene>
    <name evidence="1" type="ORF">GDO81_029261</name>
</gene>
<keyword evidence="2" id="KW-1185">Reference proteome</keyword>
<dbReference type="Proteomes" id="UP000824782">
    <property type="component" value="Unassembled WGS sequence"/>
</dbReference>
<proteinExistence type="predicted"/>
<protein>
    <submittedName>
        <fullName evidence="1">Uncharacterized protein</fullName>
    </submittedName>
</protein>
<comment type="caution">
    <text evidence="1">The sequence shown here is derived from an EMBL/GenBank/DDBJ whole genome shotgun (WGS) entry which is preliminary data.</text>
</comment>
<dbReference type="EMBL" id="WNYA01076052">
    <property type="protein sequence ID" value="KAG8535176.1"/>
    <property type="molecule type" value="Genomic_DNA"/>
</dbReference>
<sequence length="113" mass="12879">MYRAMVFPKPDIKGSNCFSYIKTFTGTKDDINCIICFTTNKLFHCRYGTPNLEGIDGKVKFTEIAVVALKIAFWNFSIQPSGRIFPESTFNQQIFHGWVSSKGYYGCISGYLF</sequence>
<reference evidence="1" key="1">
    <citation type="thesis" date="2020" institute="ProQuest LLC" country="789 East Eisenhower Parkway, Ann Arbor, MI, USA">
        <title>Comparative Genomics and Chromosome Evolution.</title>
        <authorList>
            <person name="Mudd A.B."/>
        </authorList>
    </citation>
    <scope>NUCLEOTIDE SEQUENCE</scope>
    <source>
        <strain evidence="1">237g6f4</strain>
        <tissue evidence="1">Blood</tissue>
    </source>
</reference>